<dbReference type="SUPFAM" id="SSF53448">
    <property type="entry name" value="Nucleotide-diphospho-sugar transferases"/>
    <property type="match status" value="1"/>
</dbReference>
<evidence type="ECO:0000313" key="10">
    <source>
        <dbReference type="Proteomes" id="UP000469559"/>
    </source>
</evidence>
<dbReference type="Proteomes" id="UP000469559">
    <property type="component" value="Unassembled WGS sequence"/>
</dbReference>
<proteinExistence type="predicted"/>
<name>A0A8T9AYK1_9HELO</name>
<dbReference type="AlphaFoldDB" id="A0A8T9AYK1"/>
<gene>
    <name evidence="9" type="primary">HAS2</name>
    <name evidence="9" type="ORF">LARI1_G009427</name>
</gene>
<feature type="transmembrane region" description="Helical" evidence="8">
    <location>
        <begin position="305"/>
        <end position="328"/>
    </location>
</feature>
<evidence type="ECO:0000256" key="2">
    <source>
        <dbReference type="ARBA" id="ARBA00022676"/>
    </source>
</evidence>
<evidence type="ECO:0000313" key="9">
    <source>
        <dbReference type="EMBL" id="TVY12794.1"/>
    </source>
</evidence>
<dbReference type="PANTHER" id="PTHR47844">
    <property type="entry name" value="SYNTHASE CPS1, PUTATIVE (AFU_ORTHOLOGUE AFUA_7G02500)-RELATED"/>
    <property type="match status" value="1"/>
</dbReference>
<keyword evidence="10" id="KW-1185">Reference proteome</keyword>
<dbReference type="GO" id="GO:0016020">
    <property type="term" value="C:membrane"/>
    <property type="evidence" value="ECO:0007669"/>
    <property type="project" value="UniProtKB-SubCell"/>
</dbReference>
<dbReference type="GO" id="GO:0016757">
    <property type="term" value="F:glycosyltransferase activity"/>
    <property type="evidence" value="ECO:0007669"/>
    <property type="project" value="UniProtKB-KW"/>
</dbReference>
<feature type="transmembrane region" description="Helical" evidence="8">
    <location>
        <begin position="371"/>
        <end position="391"/>
    </location>
</feature>
<protein>
    <submittedName>
        <fullName evidence="9">Hyaluronan synthase 2</fullName>
    </submittedName>
</protein>
<evidence type="ECO:0000256" key="5">
    <source>
        <dbReference type="ARBA" id="ARBA00022989"/>
    </source>
</evidence>
<dbReference type="PANTHER" id="PTHR47844:SF1">
    <property type="entry name" value="EXOSTOSIN-LIKE 2"/>
    <property type="match status" value="1"/>
</dbReference>
<comment type="caution">
    <text evidence="9">The sequence shown here is derived from an EMBL/GenBank/DDBJ whole genome shotgun (WGS) entry which is preliminary data.</text>
</comment>
<keyword evidence="6 8" id="KW-0472">Membrane</keyword>
<evidence type="ECO:0000256" key="1">
    <source>
        <dbReference type="ARBA" id="ARBA00004370"/>
    </source>
</evidence>
<dbReference type="OrthoDB" id="3828420at2759"/>
<keyword evidence="2" id="KW-0328">Glycosyltransferase</keyword>
<keyword evidence="4 8" id="KW-0812">Transmembrane</keyword>
<accession>A0A8T9AYK1</accession>
<evidence type="ECO:0000256" key="7">
    <source>
        <dbReference type="ARBA" id="ARBA00023180"/>
    </source>
</evidence>
<evidence type="ECO:0000256" key="8">
    <source>
        <dbReference type="SAM" id="Phobius"/>
    </source>
</evidence>
<evidence type="ECO:0000256" key="6">
    <source>
        <dbReference type="ARBA" id="ARBA00023136"/>
    </source>
</evidence>
<dbReference type="EMBL" id="QGMF01001301">
    <property type="protein sequence ID" value="TVY12794.1"/>
    <property type="molecule type" value="Genomic_DNA"/>
</dbReference>
<evidence type="ECO:0000256" key="4">
    <source>
        <dbReference type="ARBA" id="ARBA00022692"/>
    </source>
</evidence>
<keyword evidence="5 8" id="KW-1133">Transmembrane helix</keyword>
<reference evidence="9 10" key="1">
    <citation type="submission" date="2018-05" db="EMBL/GenBank/DDBJ databases">
        <title>Whole genome sequencing for identification of molecular markers to develop diagnostic detection tools for the regulated plant pathogen Lachnellula willkommii.</title>
        <authorList>
            <person name="Giroux E."/>
            <person name="Bilodeau G."/>
        </authorList>
    </citation>
    <scope>NUCLEOTIDE SEQUENCE [LARGE SCALE GENOMIC DNA]</scope>
    <source>
        <strain evidence="9 10">CBS 203.66</strain>
    </source>
</reference>
<dbReference type="CDD" id="cd06434">
    <property type="entry name" value="GT2_HAS"/>
    <property type="match status" value="1"/>
</dbReference>
<dbReference type="InterPro" id="IPR029044">
    <property type="entry name" value="Nucleotide-diphossugar_trans"/>
</dbReference>
<evidence type="ECO:0000256" key="3">
    <source>
        <dbReference type="ARBA" id="ARBA00022679"/>
    </source>
</evidence>
<sequence>MSLTWAQWEFIILFSVRYLRLVVQTIAHWLYKPIPILQSPTLSHENVTIILPTISNHIEELREPLLSMIACNPHEIFIVTTESRCETLQIFVQSINEKNLYVLHVPVANKRLQVCQAIPLIKTSITVIVDDDVIWPRTILPWLMAPFEDQGIGAVGTSQRVRRIKNGTLAEKLYNWIGAGYIERRNFETSATHKIDGGTSCMSGRTVALRTPVLQSPDFLEGYAGETWGGKPLHADDDNFITRWLVFKGLKTWVQHNMACEIETTLENNIKLLYQCARWARSNWRSNLKSINEGHIWKQQPWCSYALHLTMFMNFAIVYDPFLIWKCYQSTSSFNKSAKAYYRAVFWIWLLITKNVKLIGLYKRNVWDISFLPVSIFFGYFHSFIKFYALVTLDKTGWGSR</sequence>
<keyword evidence="7" id="KW-0325">Glycoprotein</keyword>
<keyword evidence="3" id="KW-0808">Transferase</keyword>
<organism evidence="9 10">
    <name type="scientific">Lachnellula arida</name>
    <dbReference type="NCBI Taxonomy" id="1316785"/>
    <lineage>
        <taxon>Eukaryota</taxon>
        <taxon>Fungi</taxon>
        <taxon>Dikarya</taxon>
        <taxon>Ascomycota</taxon>
        <taxon>Pezizomycotina</taxon>
        <taxon>Leotiomycetes</taxon>
        <taxon>Helotiales</taxon>
        <taxon>Lachnaceae</taxon>
        <taxon>Lachnellula</taxon>
    </lineage>
</organism>
<dbReference type="Gene3D" id="3.90.550.10">
    <property type="entry name" value="Spore Coat Polysaccharide Biosynthesis Protein SpsA, Chain A"/>
    <property type="match status" value="1"/>
</dbReference>
<dbReference type="Pfam" id="PF13641">
    <property type="entry name" value="Glyco_tranf_2_3"/>
    <property type="match status" value="1"/>
</dbReference>
<feature type="transmembrane region" description="Helical" evidence="8">
    <location>
        <begin position="340"/>
        <end position="359"/>
    </location>
</feature>
<dbReference type="InterPro" id="IPR052427">
    <property type="entry name" value="Glycosyltrans_GT2/GT47"/>
</dbReference>
<comment type="subcellular location">
    <subcellularLocation>
        <location evidence="1">Membrane</location>
    </subcellularLocation>
</comment>